<dbReference type="Proteomes" id="UP001179952">
    <property type="component" value="Unassembled WGS sequence"/>
</dbReference>
<feature type="domain" description="Metalloenzyme" evidence="4">
    <location>
        <begin position="22"/>
        <end position="88"/>
    </location>
</feature>
<evidence type="ECO:0000256" key="2">
    <source>
        <dbReference type="ARBA" id="ARBA00011245"/>
    </source>
</evidence>
<dbReference type="InterPro" id="IPR017850">
    <property type="entry name" value="Alkaline_phosphatase_core_sf"/>
</dbReference>
<dbReference type="Pfam" id="PF01676">
    <property type="entry name" value="Metalloenzyme"/>
    <property type="match status" value="1"/>
</dbReference>
<comment type="subcellular location">
    <subcellularLocation>
        <location evidence="1">Cytoplasm</location>
    </subcellularLocation>
</comment>
<dbReference type="InterPro" id="IPR005995">
    <property type="entry name" value="Pgm_bpd_ind"/>
</dbReference>
<dbReference type="GO" id="GO:0005737">
    <property type="term" value="C:cytoplasm"/>
    <property type="evidence" value="ECO:0007669"/>
    <property type="project" value="UniProtKB-SubCell"/>
</dbReference>
<reference evidence="5" key="1">
    <citation type="journal article" date="2023" name="Nat. Commun.">
        <title>Diploid and tetraploid genomes of Acorus and the evolution of monocots.</title>
        <authorList>
            <person name="Ma L."/>
            <person name="Liu K.W."/>
            <person name="Li Z."/>
            <person name="Hsiao Y.Y."/>
            <person name="Qi Y."/>
            <person name="Fu T."/>
            <person name="Tang G.D."/>
            <person name="Zhang D."/>
            <person name="Sun W.H."/>
            <person name="Liu D.K."/>
            <person name="Li Y."/>
            <person name="Chen G.Z."/>
            <person name="Liu X.D."/>
            <person name="Liao X.Y."/>
            <person name="Jiang Y.T."/>
            <person name="Yu X."/>
            <person name="Hao Y."/>
            <person name="Huang J."/>
            <person name="Zhao X.W."/>
            <person name="Ke S."/>
            <person name="Chen Y.Y."/>
            <person name="Wu W.L."/>
            <person name="Hsu J.L."/>
            <person name="Lin Y.F."/>
            <person name="Huang M.D."/>
            <person name="Li C.Y."/>
            <person name="Huang L."/>
            <person name="Wang Z.W."/>
            <person name="Zhao X."/>
            <person name="Zhong W.Y."/>
            <person name="Peng D.H."/>
            <person name="Ahmad S."/>
            <person name="Lan S."/>
            <person name="Zhang J.S."/>
            <person name="Tsai W.C."/>
            <person name="Van de Peer Y."/>
            <person name="Liu Z.J."/>
        </authorList>
    </citation>
    <scope>NUCLEOTIDE SEQUENCE</scope>
    <source>
        <strain evidence="5">SCP</strain>
    </source>
</reference>
<gene>
    <name evidence="5" type="ORF">QJS04_geneDACA018612</name>
</gene>
<dbReference type="PANTHER" id="PTHR31637">
    <property type="entry name" value="2,3-BISPHOSPHOGLYCERATE-INDEPENDENT PHOSPHOGLYCERATE MUTASE"/>
    <property type="match status" value="1"/>
</dbReference>
<dbReference type="EMBL" id="JAUJYN010000009">
    <property type="protein sequence ID" value="KAK1263261.1"/>
    <property type="molecule type" value="Genomic_DNA"/>
</dbReference>
<dbReference type="Gene3D" id="3.40.720.10">
    <property type="entry name" value="Alkaline Phosphatase, subunit A"/>
    <property type="match status" value="1"/>
</dbReference>
<reference evidence="5" key="2">
    <citation type="submission" date="2023-06" db="EMBL/GenBank/DDBJ databases">
        <authorList>
            <person name="Ma L."/>
            <person name="Liu K.-W."/>
            <person name="Li Z."/>
            <person name="Hsiao Y.-Y."/>
            <person name="Qi Y."/>
            <person name="Fu T."/>
            <person name="Tang G."/>
            <person name="Zhang D."/>
            <person name="Sun W.-H."/>
            <person name="Liu D.-K."/>
            <person name="Li Y."/>
            <person name="Chen G.-Z."/>
            <person name="Liu X.-D."/>
            <person name="Liao X.-Y."/>
            <person name="Jiang Y.-T."/>
            <person name="Yu X."/>
            <person name="Hao Y."/>
            <person name="Huang J."/>
            <person name="Zhao X.-W."/>
            <person name="Ke S."/>
            <person name="Chen Y.-Y."/>
            <person name="Wu W.-L."/>
            <person name="Hsu J.-L."/>
            <person name="Lin Y.-F."/>
            <person name="Huang M.-D."/>
            <person name="Li C.-Y."/>
            <person name="Huang L."/>
            <person name="Wang Z.-W."/>
            <person name="Zhao X."/>
            <person name="Zhong W.-Y."/>
            <person name="Peng D.-H."/>
            <person name="Ahmad S."/>
            <person name="Lan S."/>
            <person name="Zhang J.-S."/>
            <person name="Tsai W.-C."/>
            <person name="Van De Peer Y."/>
            <person name="Liu Z.-J."/>
        </authorList>
    </citation>
    <scope>NUCLEOTIDE SEQUENCE</scope>
    <source>
        <strain evidence="5">SCP</strain>
        <tissue evidence="5">Leaves</tissue>
    </source>
</reference>
<dbReference type="GO" id="GO:0006007">
    <property type="term" value="P:glucose catabolic process"/>
    <property type="evidence" value="ECO:0007669"/>
    <property type="project" value="InterPro"/>
</dbReference>
<evidence type="ECO:0000313" key="5">
    <source>
        <dbReference type="EMBL" id="KAK1263261.1"/>
    </source>
</evidence>
<sequence>MCSSGNSWKLEDHPKFRKGRVIGLVVLDGWCEADPDKYNCIHVAETPTVDSLKKGAPDRWRLIMAHGTAVGLPTEDDMGNSEVGHNALGAGRIYAQG</sequence>
<protein>
    <recommendedName>
        <fullName evidence="4">Metalloenzyme domain-containing protein</fullName>
    </recommendedName>
</protein>
<keyword evidence="6" id="KW-1185">Reference proteome</keyword>
<evidence type="ECO:0000256" key="3">
    <source>
        <dbReference type="ARBA" id="ARBA00022490"/>
    </source>
</evidence>
<accession>A0AAV9AGM1</accession>
<dbReference type="InterPro" id="IPR006124">
    <property type="entry name" value="Metalloenzyme"/>
</dbReference>
<dbReference type="PANTHER" id="PTHR31637:SF7">
    <property type="entry name" value="2,3-BISPHOSPHOGLYCERATE-INDEPENDENT PHOSPHOGLYCERATE MUTASE 1"/>
    <property type="match status" value="1"/>
</dbReference>
<dbReference type="SUPFAM" id="SSF53649">
    <property type="entry name" value="Alkaline phosphatase-like"/>
    <property type="match status" value="1"/>
</dbReference>
<keyword evidence="3" id="KW-0963">Cytoplasm</keyword>
<comment type="subunit">
    <text evidence="2">Monomer.</text>
</comment>
<organism evidence="5 6">
    <name type="scientific">Acorus gramineus</name>
    <name type="common">Dwarf sweet flag</name>
    <dbReference type="NCBI Taxonomy" id="55184"/>
    <lineage>
        <taxon>Eukaryota</taxon>
        <taxon>Viridiplantae</taxon>
        <taxon>Streptophyta</taxon>
        <taxon>Embryophyta</taxon>
        <taxon>Tracheophyta</taxon>
        <taxon>Spermatophyta</taxon>
        <taxon>Magnoliopsida</taxon>
        <taxon>Liliopsida</taxon>
        <taxon>Acoraceae</taxon>
        <taxon>Acorus</taxon>
    </lineage>
</organism>
<comment type="caution">
    <text evidence="5">The sequence shown here is derived from an EMBL/GenBank/DDBJ whole genome shotgun (WGS) entry which is preliminary data.</text>
</comment>
<proteinExistence type="predicted"/>
<evidence type="ECO:0000313" key="6">
    <source>
        <dbReference type="Proteomes" id="UP001179952"/>
    </source>
</evidence>
<dbReference type="GO" id="GO:0030145">
    <property type="term" value="F:manganese ion binding"/>
    <property type="evidence" value="ECO:0007669"/>
    <property type="project" value="TreeGrafter"/>
</dbReference>
<dbReference type="AlphaFoldDB" id="A0AAV9AGM1"/>
<dbReference type="GO" id="GO:0004619">
    <property type="term" value="F:phosphoglycerate mutase activity"/>
    <property type="evidence" value="ECO:0007669"/>
    <property type="project" value="InterPro"/>
</dbReference>
<evidence type="ECO:0000256" key="1">
    <source>
        <dbReference type="ARBA" id="ARBA00004496"/>
    </source>
</evidence>
<evidence type="ECO:0000259" key="4">
    <source>
        <dbReference type="Pfam" id="PF01676"/>
    </source>
</evidence>
<name>A0AAV9AGM1_ACOGR</name>